<feature type="transmembrane region" description="Helical" evidence="8">
    <location>
        <begin position="68"/>
        <end position="85"/>
    </location>
</feature>
<evidence type="ECO:0000313" key="10">
    <source>
        <dbReference type="Proteomes" id="UP000321408"/>
    </source>
</evidence>
<comment type="subcellular location">
    <subcellularLocation>
        <location evidence="8">Cell membrane</location>
        <topology evidence="8">Multi-pass membrane protein</topology>
    </subcellularLocation>
</comment>
<evidence type="ECO:0000256" key="6">
    <source>
        <dbReference type="ARBA" id="ARBA00023136"/>
    </source>
</evidence>
<protein>
    <recommendedName>
        <fullName evidence="8">Putative manganese efflux pump MntP</fullName>
    </recommendedName>
</protein>
<feature type="transmembrane region" description="Helical" evidence="8">
    <location>
        <begin position="169"/>
        <end position="191"/>
    </location>
</feature>
<dbReference type="RefSeq" id="WP_147664422.1">
    <property type="nucleotide sequence ID" value="NZ_CP042905.2"/>
</dbReference>
<feature type="transmembrane region" description="Helical" evidence="8">
    <location>
        <begin position="6"/>
        <end position="27"/>
    </location>
</feature>
<evidence type="ECO:0000256" key="8">
    <source>
        <dbReference type="HAMAP-Rule" id="MF_01521"/>
    </source>
</evidence>
<comment type="function">
    <text evidence="8">Probably functions as a manganese efflux pump.</text>
</comment>
<reference evidence="9 10" key="1">
    <citation type="journal article" date="2020" name="Nature">
        <title>Isolation of an archaeon at the prokaryote-eukaryote interface.</title>
        <authorList>
            <person name="Imachi H."/>
            <person name="Nobu M.K."/>
            <person name="Nakahara N."/>
            <person name="Morono Y."/>
            <person name="Ogawara M."/>
            <person name="Takaki Y."/>
            <person name="Takano Y."/>
            <person name="Uematsu K."/>
            <person name="Ikuta T."/>
            <person name="Ito M."/>
            <person name="Matsui Y."/>
            <person name="Miyazaki M."/>
            <person name="Murata K."/>
            <person name="Saito Y."/>
            <person name="Sakai S."/>
            <person name="Song C."/>
            <person name="Tasumi E."/>
            <person name="Yamanaka Y."/>
            <person name="Yamaguchi T."/>
            <person name="Kamagata Y."/>
            <person name="Tamaki H."/>
            <person name="Takai K."/>
        </authorList>
    </citation>
    <scope>NUCLEOTIDE SEQUENCE [LARGE SCALE GENOMIC DNA]</scope>
    <source>
        <strain evidence="9 10">MK-D1</strain>
    </source>
</reference>
<gene>
    <name evidence="8" type="primary">mntP</name>
    <name evidence="9" type="ORF">DSAG12_03368</name>
</gene>
<keyword evidence="3 8" id="KW-0812">Transmembrane</keyword>
<evidence type="ECO:0000256" key="1">
    <source>
        <dbReference type="ARBA" id="ARBA00022448"/>
    </source>
</evidence>
<organism evidence="9 10">
    <name type="scientific">Promethearchaeum syntrophicum</name>
    <dbReference type="NCBI Taxonomy" id="2594042"/>
    <lineage>
        <taxon>Archaea</taxon>
        <taxon>Promethearchaeati</taxon>
        <taxon>Promethearchaeota</taxon>
        <taxon>Promethearchaeia</taxon>
        <taxon>Promethearchaeales</taxon>
        <taxon>Promethearchaeaceae</taxon>
        <taxon>Promethearchaeum</taxon>
    </lineage>
</organism>
<dbReference type="KEGG" id="psyt:DSAG12_03368"/>
<comment type="similarity">
    <text evidence="8">Belongs to the MntP (TC 9.B.29) family.</text>
</comment>
<dbReference type="EMBL" id="CP042905">
    <property type="protein sequence ID" value="QEE17531.1"/>
    <property type="molecule type" value="Genomic_DNA"/>
</dbReference>
<dbReference type="InterPro" id="IPR022929">
    <property type="entry name" value="Put_MntP"/>
</dbReference>
<feature type="transmembrane region" description="Helical" evidence="8">
    <location>
        <begin position="106"/>
        <end position="130"/>
    </location>
</feature>
<dbReference type="GO" id="GO:0005886">
    <property type="term" value="C:plasma membrane"/>
    <property type="evidence" value="ECO:0007669"/>
    <property type="project" value="UniProtKB-SubCell"/>
</dbReference>
<dbReference type="InterPro" id="IPR003810">
    <property type="entry name" value="Mntp/YtaF"/>
</dbReference>
<dbReference type="OrthoDB" id="53356at2157"/>
<keyword evidence="7 8" id="KW-0464">Manganese</keyword>
<dbReference type="HAMAP" id="MF_01521">
    <property type="entry name" value="MntP_pump"/>
    <property type="match status" value="1"/>
</dbReference>
<reference evidence="9 10" key="2">
    <citation type="journal article" date="2024" name="Int. J. Syst. Evol. Microbiol.">
        <title>Promethearchaeum syntrophicum gen. nov., sp. nov., an anaerobic, obligately syntrophic archaeon, the first isolate of the lineage 'Asgard' archaea, and proposal of the new archaeal phylum Promethearchaeota phyl. nov. and kingdom Promethearchaeati regn. nov.</title>
        <authorList>
            <person name="Imachi H."/>
            <person name="Nobu M.K."/>
            <person name="Kato S."/>
            <person name="Takaki Y."/>
            <person name="Miyazaki M."/>
            <person name="Miyata M."/>
            <person name="Ogawara M."/>
            <person name="Saito Y."/>
            <person name="Sakai S."/>
            <person name="Tahara Y.O."/>
            <person name="Takano Y."/>
            <person name="Tasumi E."/>
            <person name="Uematsu K."/>
            <person name="Yoshimura T."/>
            <person name="Itoh T."/>
            <person name="Ohkuma M."/>
            <person name="Takai K."/>
        </authorList>
    </citation>
    <scope>NUCLEOTIDE SEQUENCE [LARGE SCALE GENOMIC DNA]</scope>
    <source>
        <strain evidence="9 10">MK-D1</strain>
    </source>
</reference>
<name>A0A5B9DEU6_9ARCH</name>
<keyword evidence="10" id="KW-1185">Reference proteome</keyword>
<evidence type="ECO:0000256" key="4">
    <source>
        <dbReference type="ARBA" id="ARBA00022989"/>
    </source>
</evidence>
<evidence type="ECO:0000313" key="9">
    <source>
        <dbReference type="EMBL" id="QEE17531.1"/>
    </source>
</evidence>
<dbReference type="Pfam" id="PF02659">
    <property type="entry name" value="Mntp"/>
    <property type="match status" value="1"/>
</dbReference>
<keyword evidence="5 8" id="KW-0406">Ion transport</keyword>
<keyword evidence="2 8" id="KW-1003">Cell membrane</keyword>
<dbReference type="AlphaFoldDB" id="A0A5B9DEU6"/>
<evidence type="ECO:0000256" key="3">
    <source>
        <dbReference type="ARBA" id="ARBA00022692"/>
    </source>
</evidence>
<dbReference type="PANTHER" id="PTHR35529">
    <property type="entry name" value="MANGANESE EFFLUX PUMP MNTP-RELATED"/>
    <property type="match status" value="1"/>
</dbReference>
<keyword evidence="1 8" id="KW-0813">Transport</keyword>
<dbReference type="Proteomes" id="UP000321408">
    <property type="component" value="Chromosome"/>
</dbReference>
<keyword evidence="6 8" id="KW-0472">Membrane</keyword>
<feature type="transmembrane region" description="Helical" evidence="8">
    <location>
        <begin position="39"/>
        <end position="62"/>
    </location>
</feature>
<accession>A0A5B9DEU6</accession>
<dbReference type="GeneID" id="41331335"/>
<dbReference type="PANTHER" id="PTHR35529:SF1">
    <property type="entry name" value="MANGANESE EFFLUX PUMP MNTP-RELATED"/>
    <property type="match status" value="1"/>
</dbReference>
<dbReference type="GO" id="GO:0005384">
    <property type="term" value="F:manganese ion transmembrane transporter activity"/>
    <property type="evidence" value="ECO:0007669"/>
    <property type="project" value="UniProtKB-UniRule"/>
</dbReference>
<feature type="transmembrane region" description="Helical" evidence="8">
    <location>
        <begin position="136"/>
        <end position="157"/>
    </location>
</feature>
<evidence type="ECO:0000256" key="5">
    <source>
        <dbReference type="ARBA" id="ARBA00023065"/>
    </source>
</evidence>
<sequence length="192" mass="20790">MVTLSALFSMIMLSIGLSMDSLALSVSCGLQKVENKLSMALKVAFIFAIIQATTPIIGYFTGTLFAEQIAFIDHWIAFGLLAFIGSKMITEGIKHNNKVECEDRKLTIWVLITMGIATSIDALAAGISLIATDLNIPLTIFIIFLGTFLFSLGGFSFGNKLGSLFQAKAEIFGGIVLISLGIKILIEHLFFQ</sequence>
<evidence type="ECO:0000256" key="7">
    <source>
        <dbReference type="ARBA" id="ARBA00023211"/>
    </source>
</evidence>
<evidence type="ECO:0000256" key="2">
    <source>
        <dbReference type="ARBA" id="ARBA00022475"/>
    </source>
</evidence>
<proteinExistence type="inferred from homology"/>
<keyword evidence="4 8" id="KW-1133">Transmembrane helix</keyword>